<dbReference type="PANTHER" id="PTHR43861">
    <property type="entry name" value="TRANS-ACONITATE 2-METHYLTRANSFERASE-RELATED"/>
    <property type="match status" value="1"/>
</dbReference>
<name>A0A327VPY9_9BACT</name>
<keyword evidence="3" id="KW-0489">Methyltransferase</keyword>
<keyword evidence="4" id="KW-1185">Reference proteome</keyword>
<dbReference type="Pfam" id="PF13649">
    <property type="entry name" value="Methyltransf_25"/>
    <property type="match status" value="1"/>
</dbReference>
<dbReference type="InterPro" id="IPR041698">
    <property type="entry name" value="Methyltransf_25"/>
</dbReference>
<organism evidence="3 4">
    <name type="scientific">Chitinophaga dinghuensis</name>
    <dbReference type="NCBI Taxonomy" id="1539050"/>
    <lineage>
        <taxon>Bacteria</taxon>
        <taxon>Pseudomonadati</taxon>
        <taxon>Bacteroidota</taxon>
        <taxon>Chitinophagia</taxon>
        <taxon>Chitinophagales</taxon>
        <taxon>Chitinophagaceae</taxon>
        <taxon>Chitinophaga</taxon>
    </lineage>
</organism>
<dbReference type="CDD" id="cd02440">
    <property type="entry name" value="AdoMet_MTases"/>
    <property type="match status" value="1"/>
</dbReference>
<gene>
    <name evidence="3" type="ORF">CLV59_10767</name>
</gene>
<dbReference type="Proteomes" id="UP000249819">
    <property type="component" value="Unassembled WGS sequence"/>
</dbReference>
<dbReference type="AlphaFoldDB" id="A0A327VPY9"/>
<keyword evidence="1 3" id="KW-0808">Transferase</keyword>
<proteinExistence type="predicted"/>
<dbReference type="OrthoDB" id="9791837at2"/>
<dbReference type="RefSeq" id="WP_111593905.1">
    <property type="nucleotide sequence ID" value="NZ_QLMA01000007.1"/>
</dbReference>
<evidence type="ECO:0000256" key="1">
    <source>
        <dbReference type="ARBA" id="ARBA00022679"/>
    </source>
</evidence>
<dbReference type="InterPro" id="IPR029063">
    <property type="entry name" value="SAM-dependent_MTases_sf"/>
</dbReference>
<reference evidence="3 4" key="1">
    <citation type="submission" date="2018-06" db="EMBL/GenBank/DDBJ databases">
        <title>Genomic Encyclopedia of Archaeal and Bacterial Type Strains, Phase II (KMG-II): from individual species to whole genera.</title>
        <authorList>
            <person name="Goeker M."/>
        </authorList>
    </citation>
    <scope>NUCLEOTIDE SEQUENCE [LARGE SCALE GENOMIC DNA]</scope>
    <source>
        <strain evidence="3 4">DSM 29821</strain>
    </source>
</reference>
<protein>
    <submittedName>
        <fullName evidence="3">Methyltransferase family protein</fullName>
    </submittedName>
</protein>
<feature type="domain" description="Methyltransferase" evidence="2">
    <location>
        <begin position="50"/>
        <end position="141"/>
    </location>
</feature>
<sequence length="224" mass="25052">MDRATSILDSWQANAANWIATIDHGEIASRILVTNAAIVQTILHYPIESILDIGCGEGWLTRALQEQGKSAFGVDAIPALIENALQKGGNHYAVASFQSIVTGAYPISQHYDAAVINFALLDEEETESLLQRIRIVVKERGFVFIQTLHPLVIAGQEPYVSGWKEGSWNGMKRDFVQPYQWYFRTMGDWVRLFSLAGLEVVQLEEPVHPETEAPISLIFVLRVK</sequence>
<evidence type="ECO:0000259" key="2">
    <source>
        <dbReference type="Pfam" id="PF13649"/>
    </source>
</evidence>
<comment type="caution">
    <text evidence="3">The sequence shown here is derived from an EMBL/GenBank/DDBJ whole genome shotgun (WGS) entry which is preliminary data.</text>
</comment>
<dbReference type="EMBL" id="QLMA01000007">
    <property type="protein sequence ID" value="RAJ77301.1"/>
    <property type="molecule type" value="Genomic_DNA"/>
</dbReference>
<dbReference type="Gene3D" id="3.40.50.150">
    <property type="entry name" value="Vaccinia Virus protein VP39"/>
    <property type="match status" value="1"/>
</dbReference>
<accession>A0A327VPY9</accession>
<evidence type="ECO:0000313" key="4">
    <source>
        <dbReference type="Proteomes" id="UP000249819"/>
    </source>
</evidence>
<dbReference type="SUPFAM" id="SSF53335">
    <property type="entry name" value="S-adenosyl-L-methionine-dependent methyltransferases"/>
    <property type="match status" value="1"/>
</dbReference>
<dbReference type="GO" id="GO:0008168">
    <property type="term" value="F:methyltransferase activity"/>
    <property type="evidence" value="ECO:0007669"/>
    <property type="project" value="UniProtKB-KW"/>
</dbReference>
<evidence type="ECO:0000313" key="3">
    <source>
        <dbReference type="EMBL" id="RAJ77301.1"/>
    </source>
</evidence>
<dbReference type="GO" id="GO:0032259">
    <property type="term" value="P:methylation"/>
    <property type="evidence" value="ECO:0007669"/>
    <property type="project" value="UniProtKB-KW"/>
</dbReference>